<organism evidence="1 2">
    <name type="scientific">Aspergillus heteromorphus CBS 117.55</name>
    <dbReference type="NCBI Taxonomy" id="1448321"/>
    <lineage>
        <taxon>Eukaryota</taxon>
        <taxon>Fungi</taxon>
        <taxon>Dikarya</taxon>
        <taxon>Ascomycota</taxon>
        <taxon>Pezizomycotina</taxon>
        <taxon>Eurotiomycetes</taxon>
        <taxon>Eurotiomycetidae</taxon>
        <taxon>Eurotiales</taxon>
        <taxon>Aspergillaceae</taxon>
        <taxon>Aspergillus</taxon>
        <taxon>Aspergillus subgen. Circumdati</taxon>
    </lineage>
</organism>
<comment type="caution">
    <text evidence="1">The sequence shown here is derived from an EMBL/GenBank/DDBJ whole genome shotgun (WGS) entry which is preliminary data.</text>
</comment>
<evidence type="ECO:0000313" key="1">
    <source>
        <dbReference type="EMBL" id="PWY69151.1"/>
    </source>
</evidence>
<dbReference type="STRING" id="1448321.A0A317V7A6"/>
<name>A0A317V7A6_9EURO</name>
<sequence length="52" mass="5833">MPVDKIDVTGDSRVERRSAIINGKTYGYLYSAPESGIYRATIFLVRETFGFA</sequence>
<evidence type="ECO:0000313" key="2">
    <source>
        <dbReference type="Proteomes" id="UP000247233"/>
    </source>
</evidence>
<proteinExistence type="predicted"/>
<dbReference type="RefSeq" id="XP_025395507.1">
    <property type="nucleotide sequence ID" value="XM_025544204.1"/>
</dbReference>
<accession>A0A317V7A6</accession>
<dbReference type="EMBL" id="MSFL01000034">
    <property type="protein sequence ID" value="PWY69151.1"/>
    <property type="molecule type" value="Genomic_DNA"/>
</dbReference>
<dbReference type="Proteomes" id="UP000247233">
    <property type="component" value="Unassembled WGS sequence"/>
</dbReference>
<dbReference type="VEuPathDB" id="FungiDB:BO70DRAFT_365970"/>
<dbReference type="OrthoDB" id="408373at2759"/>
<dbReference type="GeneID" id="37066441"/>
<gene>
    <name evidence="1" type="ORF">BO70DRAFT_365970</name>
</gene>
<dbReference type="AlphaFoldDB" id="A0A317V7A6"/>
<keyword evidence="2" id="KW-1185">Reference proteome</keyword>
<protein>
    <submittedName>
        <fullName evidence="1">Uncharacterized protein</fullName>
    </submittedName>
</protein>
<reference evidence="1 2" key="1">
    <citation type="submission" date="2016-12" db="EMBL/GenBank/DDBJ databases">
        <title>The genomes of Aspergillus section Nigri reveals drivers in fungal speciation.</title>
        <authorList>
            <consortium name="DOE Joint Genome Institute"/>
            <person name="Vesth T.C."/>
            <person name="Nybo J."/>
            <person name="Theobald S."/>
            <person name="Brandl J."/>
            <person name="Frisvad J.C."/>
            <person name="Nielsen K.F."/>
            <person name="Lyhne E.K."/>
            <person name="Kogle M.E."/>
            <person name="Kuo A."/>
            <person name="Riley R."/>
            <person name="Clum A."/>
            <person name="Nolan M."/>
            <person name="Lipzen A."/>
            <person name="Salamov A."/>
            <person name="Henrissat B."/>
            <person name="Wiebenga A."/>
            <person name="De Vries R.P."/>
            <person name="Grigoriev I.V."/>
            <person name="Mortensen U.H."/>
            <person name="Andersen M.R."/>
            <person name="Baker S.E."/>
        </authorList>
    </citation>
    <scope>NUCLEOTIDE SEQUENCE [LARGE SCALE GENOMIC DNA]</scope>
    <source>
        <strain evidence="1 2">CBS 117.55</strain>
    </source>
</reference>